<dbReference type="AlphaFoldDB" id="A0A2A4HPL5"/>
<dbReference type="InterPro" id="IPR011527">
    <property type="entry name" value="ABC1_TM_dom"/>
</dbReference>
<evidence type="ECO:0000256" key="8">
    <source>
        <dbReference type="ARBA" id="ARBA00022989"/>
    </source>
</evidence>
<evidence type="ECO:0000259" key="12">
    <source>
        <dbReference type="PROSITE" id="PS50893"/>
    </source>
</evidence>
<comment type="subcellular location">
    <subcellularLocation>
        <location evidence="1">Cell membrane</location>
        <topology evidence="1">Multi-pass membrane protein</topology>
    </subcellularLocation>
</comment>
<keyword evidence="8 11" id="KW-1133">Transmembrane helix</keyword>
<accession>A0A2A4HPL5</accession>
<gene>
    <name evidence="14" type="primary">msbA</name>
    <name evidence="14" type="ORF">CPA45_00580</name>
</gene>
<dbReference type="GO" id="GO:0034040">
    <property type="term" value="F:ATPase-coupled lipid transmembrane transporter activity"/>
    <property type="evidence" value="ECO:0007669"/>
    <property type="project" value="InterPro"/>
</dbReference>
<dbReference type="OrthoDB" id="9806127at2"/>
<dbReference type="GO" id="GO:0016887">
    <property type="term" value="F:ATP hydrolysis activity"/>
    <property type="evidence" value="ECO:0007669"/>
    <property type="project" value="InterPro"/>
</dbReference>
<dbReference type="RefSeq" id="WP_096649378.1">
    <property type="nucleotide sequence ID" value="NZ_NWUX01000001.1"/>
</dbReference>
<feature type="domain" description="ABC transmembrane type-1" evidence="13">
    <location>
        <begin position="24"/>
        <end position="305"/>
    </location>
</feature>
<evidence type="ECO:0000256" key="11">
    <source>
        <dbReference type="SAM" id="Phobius"/>
    </source>
</evidence>
<name>A0A2A4HPL5_9GAMM</name>
<dbReference type="InterPro" id="IPR003593">
    <property type="entry name" value="AAA+_ATPase"/>
</dbReference>
<keyword evidence="4 11" id="KW-0812">Transmembrane</keyword>
<dbReference type="InterPro" id="IPR017871">
    <property type="entry name" value="ABC_transporter-like_CS"/>
</dbReference>
<protein>
    <submittedName>
        <fullName evidence="14">Lipid A export permease/ATP-binding protein MsbA</fullName>
    </submittedName>
</protein>
<dbReference type="PANTHER" id="PTHR43394">
    <property type="entry name" value="ATP-DEPENDENT PERMEASE MDL1, MITOCHONDRIAL"/>
    <property type="match status" value="1"/>
</dbReference>
<dbReference type="CDD" id="cd18552">
    <property type="entry name" value="ABC_6TM_MsbA_like"/>
    <property type="match status" value="1"/>
</dbReference>
<evidence type="ECO:0000256" key="6">
    <source>
        <dbReference type="ARBA" id="ARBA00022840"/>
    </source>
</evidence>
<dbReference type="PROSITE" id="PS00211">
    <property type="entry name" value="ABC_TRANSPORTER_1"/>
    <property type="match status" value="1"/>
</dbReference>
<evidence type="ECO:0000313" key="14">
    <source>
        <dbReference type="EMBL" id="PCF97268.1"/>
    </source>
</evidence>
<dbReference type="SMART" id="SM00382">
    <property type="entry name" value="AAA"/>
    <property type="match status" value="1"/>
</dbReference>
<evidence type="ECO:0000256" key="7">
    <source>
        <dbReference type="ARBA" id="ARBA00022967"/>
    </source>
</evidence>
<evidence type="ECO:0000313" key="15">
    <source>
        <dbReference type="Proteomes" id="UP000218677"/>
    </source>
</evidence>
<dbReference type="InterPro" id="IPR036640">
    <property type="entry name" value="ABC1_TM_sf"/>
</dbReference>
<dbReference type="PANTHER" id="PTHR43394:SF1">
    <property type="entry name" value="ATP-BINDING CASSETTE SUB-FAMILY B MEMBER 10, MITOCHONDRIAL"/>
    <property type="match status" value="1"/>
</dbReference>
<dbReference type="InterPro" id="IPR011917">
    <property type="entry name" value="ABC_transpr_lipidA"/>
</dbReference>
<dbReference type="GO" id="GO:0015421">
    <property type="term" value="F:ABC-type oligopeptide transporter activity"/>
    <property type="evidence" value="ECO:0007669"/>
    <property type="project" value="TreeGrafter"/>
</dbReference>
<keyword evidence="6 14" id="KW-0067">ATP-binding</keyword>
<dbReference type="InterPro" id="IPR039421">
    <property type="entry name" value="Type_1_exporter"/>
</dbReference>
<keyword evidence="9" id="KW-0445">Lipid transport</keyword>
<dbReference type="PROSITE" id="PS50929">
    <property type="entry name" value="ABC_TM1F"/>
    <property type="match status" value="1"/>
</dbReference>
<dbReference type="InterPro" id="IPR003439">
    <property type="entry name" value="ABC_transporter-like_ATP-bd"/>
</dbReference>
<evidence type="ECO:0000256" key="9">
    <source>
        <dbReference type="ARBA" id="ARBA00023055"/>
    </source>
</evidence>
<feature type="domain" description="ABC transporter" evidence="12">
    <location>
        <begin position="337"/>
        <end position="572"/>
    </location>
</feature>
<evidence type="ECO:0000256" key="2">
    <source>
        <dbReference type="ARBA" id="ARBA00022448"/>
    </source>
</evidence>
<dbReference type="EMBL" id="NWUX01000001">
    <property type="protein sequence ID" value="PCF97268.1"/>
    <property type="molecule type" value="Genomic_DNA"/>
</dbReference>
<keyword evidence="2" id="KW-0813">Transport</keyword>
<keyword evidence="10 11" id="KW-0472">Membrane</keyword>
<dbReference type="Proteomes" id="UP000218677">
    <property type="component" value="Unassembled WGS sequence"/>
</dbReference>
<dbReference type="GO" id="GO:0005886">
    <property type="term" value="C:plasma membrane"/>
    <property type="evidence" value="ECO:0007669"/>
    <property type="project" value="UniProtKB-SubCell"/>
</dbReference>
<dbReference type="Gene3D" id="3.40.50.300">
    <property type="entry name" value="P-loop containing nucleotide triphosphate hydrolases"/>
    <property type="match status" value="1"/>
</dbReference>
<dbReference type="NCBIfam" id="TIGR02203">
    <property type="entry name" value="MsbA_lipidA"/>
    <property type="match status" value="1"/>
</dbReference>
<dbReference type="Pfam" id="PF00005">
    <property type="entry name" value="ABC_tran"/>
    <property type="match status" value="1"/>
</dbReference>
<feature type="transmembrane region" description="Helical" evidence="11">
    <location>
        <begin position="20"/>
        <end position="40"/>
    </location>
</feature>
<evidence type="ECO:0000256" key="3">
    <source>
        <dbReference type="ARBA" id="ARBA00022475"/>
    </source>
</evidence>
<evidence type="ECO:0000256" key="1">
    <source>
        <dbReference type="ARBA" id="ARBA00004651"/>
    </source>
</evidence>
<proteinExistence type="predicted"/>
<dbReference type="InterPro" id="IPR027417">
    <property type="entry name" value="P-loop_NTPase"/>
</dbReference>
<evidence type="ECO:0000259" key="13">
    <source>
        <dbReference type="PROSITE" id="PS50929"/>
    </source>
</evidence>
<feature type="transmembrane region" description="Helical" evidence="11">
    <location>
        <begin position="244"/>
        <end position="266"/>
    </location>
</feature>
<comment type="caution">
    <text evidence="14">The sequence shown here is derived from an EMBL/GenBank/DDBJ whole genome shotgun (WGS) entry which is preliminary data.</text>
</comment>
<dbReference type="FunFam" id="3.40.50.300:FF:000221">
    <property type="entry name" value="Multidrug ABC transporter ATP-binding protein"/>
    <property type="match status" value="1"/>
</dbReference>
<sequence>MTDSGWVLYKRLLSYVKPHWRAFALAIVGFVIYAASSTALAEMMKRLIDGIQHPDAAFRLFLPLFVILMFASRGVGTFLSTYFMAYVGRYVVHTLRCNVFNHLLHLPGRFFDHHSSGHLVSRVTYHVEQVAGAATNAVTIILREGLFVVGLIGYLFWTNWMLTLLFLGVTPLIAAVVSYVSKRFRRISKRIQHSMGDVTHVASEALSGYRVVRTHGAEPYEKQRFEKVSEENRRQSMKEAMTRAVSSPVILMLVAISMALLVWLAMAPALMADMTPGEFVAFITAAALMIKPVRQLTEVNGEIQKGIAAASELFGLLDLAPEQDEGKRIPQQLTGEVVIDNVSFRYADEQPNVLHSINLKVAPGELVAIVGRSGSGKSTLVSLLPRFYHPSEGRILIDGVDANEYALGPLRQHIALVSQQVTLFNASIADNIAYGVPNPDPAAVEAAAQAAYASEFIEKLPQGYATEVGENGVMLSGGQRQRLAIARAIFKDAPILILDEATSALDTESERYIQKALERVCEGRTTLVIAHRLSTIERADRILVMDQGRIIEEGTHQALLEAGGAYSALYQLQFQESE</sequence>
<dbReference type="Pfam" id="PF00664">
    <property type="entry name" value="ABC_membrane"/>
    <property type="match status" value="1"/>
</dbReference>
<keyword evidence="3" id="KW-1003">Cell membrane</keyword>
<dbReference type="PROSITE" id="PS50893">
    <property type="entry name" value="ABC_TRANSPORTER_2"/>
    <property type="match status" value="1"/>
</dbReference>
<keyword evidence="15" id="KW-1185">Reference proteome</keyword>
<dbReference type="SUPFAM" id="SSF90123">
    <property type="entry name" value="ABC transporter transmembrane region"/>
    <property type="match status" value="1"/>
</dbReference>
<feature type="transmembrane region" description="Helical" evidence="11">
    <location>
        <begin position="160"/>
        <end position="180"/>
    </location>
</feature>
<evidence type="ECO:0000256" key="4">
    <source>
        <dbReference type="ARBA" id="ARBA00022692"/>
    </source>
</evidence>
<feature type="transmembrane region" description="Helical" evidence="11">
    <location>
        <begin position="60"/>
        <end position="85"/>
    </location>
</feature>
<reference evidence="15" key="1">
    <citation type="submission" date="2017-09" db="EMBL/GenBank/DDBJ databases">
        <authorList>
            <person name="Cho G.-S."/>
            <person name="Oguntoyinbo F.A."/>
            <person name="Cnockaert M."/>
            <person name="Kabisch J."/>
            <person name="Neve H."/>
            <person name="Bockelmann W."/>
            <person name="Wenning M."/>
            <person name="Franz C.M."/>
            <person name="Vandamme P."/>
        </authorList>
    </citation>
    <scope>NUCLEOTIDE SEQUENCE [LARGE SCALE GENOMIC DNA]</scope>
    <source>
        <strain evidence="15">MBT G8648</strain>
    </source>
</reference>
<evidence type="ECO:0000256" key="10">
    <source>
        <dbReference type="ARBA" id="ARBA00023136"/>
    </source>
</evidence>
<keyword evidence="7" id="KW-1278">Translocase</keyword>
<dbReference type="GO" id="GO:0005524">
    <property type="term" value="F:ATP binding"/>
    <property type="evidence" value="ECO:0007669"/>
    <property type="project" value="UniProtKB-KW"/>
</dbReference>
<keyword evidence="5" id="KW-0547">Nucleotide-binding</keyword>
<dbReference type="Gene3D" id="1.20.1560.10">
    <property type="entry name" value="ABC transporter type 1, transmembrane domain"/>
    <property type="match status" value="1"/>
</dbReference>
<evidence type="ECO:0000256" key="5">
    <source>
        <dbReference type="ARBA" id="ARBA00022741"/>
    </source>
</evidence>
<organism evidence="14 15">
    <name type="scientific">Vreelandella nigrificans</name>
    <dbReference type="NCBI Taxonomy" id="2042704"/>
    <lineage>
        <taxon>Bacteria</taxon>
        <taxon>Pseudomonadati</taxon>
        <taxon>Pseudomonadota</taxon>
        <taxon>Gammaproteobacteria</taxon>
        <taxon>Oceanospirillales</taxon>
        <taxon>Halomonadaceae</taxon>
        <taxon>Vreelandella</taxon>
    </lineage>
</organism>
<dbReference type="SUPFAM" id="SSF52540">
    <property type="entry name" value="P-loop containing nucleoside triphosphate hydrolases"/>
    <property type="match status" value="1"/>
</dbReference>